<proteinExistence type="predicted"/>
<dbReference type="Proteomes" id="UP000621307">
    <property type="component" value="Unassembled WGS sequence"/>
</dbReference>
<gene>
    <name evidence="8" type="ORF">H6G14_12435</name>
</gene>
<evidence type="ECO:0000256" key="5">
    <source>
        <dbReference type="ARBA" id="ARBA00023012"/>
    </source>
</evidence>
<comment type="catalytic activity">
    <reaction evidence="1">
        <text>ATP + protein L-histidine = ADP + protein N-phospho-L-histidine.</text>
        <dbReference type="EC" id="2.7.13.3"/>
    </reaction>
</comment>
<dbReference type="SUPFAM" id="SSF47384">
    <property type="entry name" value="Homodimeric domain of signal transducing histidine kinase"/>
    <property type="match status" value="1"/>
</dbReference>
<feature type="transmembrane region" description="Helical" evidence="6">
    <location>
        <begin position="55"/>
        <end position="77"/>
    </location>
</feature>
<evidence type="ECO:0000259" key="7">
    <source>
        <dbReference type="PROSITE" id="PS50109"/>
    </source>
</evidence>
<keyword evidence="6" id="KW-0472">Membrane</keyword>
<feature type="transmembrane region" description="Helical" evidence="6">
    <location>
        <begin position="89"/>
        <end position="106"/>
    </location>
</feature>
<dbReference type="InterPro" id="IPR036097">
    <property type="entry name" value="HisK_dim/P_sf"/>
</dbReference>
<organism evidence="8 9">
    <name type="scientific">Nostoc parmelioides FACHB-3921</name>
    <dbReference type="NCBI Taxonomy" id="2692909"/>
    <lineage>
        <taxon>Bacteria</taxon>
        <taxon>Bacillati</taxon>
        <taxon>Cyanobacteriota</taxon>
        <taxon>Cyanophyceae</taxon>
        <taxon>Nostocales</taxon>
        <taxon>Nostocaceae</taxon>
        <taxon>Nostoc</taxon>
    </lineage>
</organism>
<dbReference type="InterPro" id="IPR005467">
    <property type="entry name" value="His_kinase_dom"/>
</dbReference>
<dbReference type="EC" id="2.7.13.3" evidence="2"/>
<dbReference type="InterPro" id="IPR036890">
    <property type="entry name" value="HATPase_C_sf"/>
</dbReference>
<keyword evidence="4 8" id="KW-0808">Transferase</keyword>
<sequence length="373" mass="41116">MLLLPTKLLTKNSRLSRLLVMLGLFVTVVLLEFTTPTEYVFGYFYTGPILLTNSWFGGRATFGATTIAVFLTILNIFLPGGEVIKTSTVASRAIAAMALIVTGVLSERLRRSQEAIAITRAKLESQQELIKLREDFASTLTHDLKTPLLGAIETIKAFQQEQFGSVSPTQQQVLDTMARSHKTSLQLVETLLDVYRNDIEGLKLNLAPVDLTNLAEDVASSLIALAANRRVHLSVSYGDSDWRRALWVQGDALQLQRVFNNLLVNAINHSRRGAKVEVVLEGQASYQVVKILDTGAGLQPEQLPHLFERFYQGHSDAFGGLCLRQAKGSGLGLYLSRQIIEAHGGIIWAENRVPTGAMFAFKLPVYPFSSLTV</sequence>
<feature type="transmembrane region" description="Helical" evidence="6">
    <location>
        <begin position="15"/>
        <end position="35"/>
    </location>
</feature>
<dbReference type="SMART" id="SM00387">
    <property type="entry name" value="HATPase_c"/>
    <property type="match status" value="1"/>
</dbReference>
<dbReference type="InterPro" id="IPR003661">
    <property type="entry name" value="HisK_dim/P_dom"/>
</dbReference>
<dbReference type="SMART" id="SM00388">
    <property type="entry name" value="HisKA"/>
    <property type="match status" value="1"/>
</dbReference>
<dbReference type="GO" id="GO:0016301">
    <property type="term" value="F:kinase activity"/>
    <property type="evidence" value="ECO:0007669"/>
    <property type="project" value="UniProtKB-KW"/>
</dbReference>
<name>A0ABR8BF01_9NOSO</name>
<dbReference type="PANTHER" id="PTHR43547:SF2">
    <property type="entry name" value="HYBRID SIGNAL TRANSDUCTION HISTIDINE KINASE C"/>
    <property type="match status" value="1"/>
</dbReference>
<dbReference type="Gene3D" id="3.30.565.10">
    <property type="entry name" value="Histidine kinase-like ATPase, C-terminal domain"/>
    <property type="match status" value="1"/>
</dbReference>
<keyword evidence="6" id="KW-1133">Transmembrane helix</keyword>
<evidence type="ECO:0000256" key="4">
    <source>
        <dbReference type="ARBA" id="ARBA00022777"/>
    </source>
</evidence>
<dbReference type="InterPro" id="IPR003594">
    <property type="entry name" value="HATPase_dom"/>
</dbReference>
<accession>A0ABR8BF01</accession>
<keyword evidence="4 8" id="KW-0418">Kinase</keyword>
<dbReference type="CDD" id="cd00082">
    <property type="entry name" value="HisKA"/>
    <property type="match status" value="1"/>
</dbReference>
<dbReference type="PRINTS" id="PR00344">
    <property type="entry name" value="BCTRLSENSOR"/>
</dbReference>
<evidence type="ECO:0000256" key="2">
    <source>
        <dbReference type="ARBA" id="ARBA00012438"/>
    </source>
</evidence>
<dbReference type="Gene3D" id="1.10.287.130">
    <property type="match status" value="1"/>
</dbReference>
<keyword evidence="5" id="KW-0902">Two-component regulatory system</keyword>
<dbReference type="CDD" id="cd00075">
    <property type="entry name" value="HATPase"/>
    <property type="match status" value="1"/>
</dbReference>
<keyword evidence="6" id="KW-0812">Transmembrane</keyword>
<dbReference type="PANTHER" id="PTHR43547">
    <property type="entry name" value="TWO-COMPONENT HISTIDINE KINASE"/>
    <property type="match status" value="1"/>
</dbReference>
<evidence type="ECO:0000256" key="1">
    <source>
        <dbReference type="ARBA" id="ARBA00000085"/>
    </source>
</evidence>
<dbReference type="Pfam" id="PF02518">
    <property type="entry name" value="HATPase_c"/>
    <property type="match status" value="1"/>
</dbReference>
<dbReference type="PROSITE" id="PS50109">
    <property type="entry name" value="HIS_KIN"/>
    <property type="match status" value="1"/>
</dbReference>
<dbReference type="InterPro" id="IPR004358">
    <property type="entry name" value="Sig_transdc_His_kin-like_C"/>
</dbReference>
<evidence type="ECO:0000256" key="3">
    <source>
        <dbReference type="ARBA" id="ARBA00022553"/>
    </source>
</evidence>
<dbReference type="Pfam" id="PF00512">
    <property type="entry name" value="HisKA"/>
    <property type="match status" value="1"/>
</dbReference>
<dbReference type="EMBL" id="JACJQL010000015">
    <property type="protein sequence ID" value="MBD2252104.1"/>
    <property type="molecule type" value="Genomic_DNA"/>
</dbReference>
<dbReference type="SUPFAM" id="SSF55874">
    <property type="entry name" value="ATPase domain of HSP90 chaperone/DNA topoisomerase II/histidine kinase"/>
    <property type="match status" value="1"/>
</dbReference>
<comment type="caution">
    <text evidence="8">The sequence shown here is derived from an EMBL/GenBank/DDBJ whole genome shotgun (WGS) entry which is preliminary data.</text>
</comment>
<reference evidence="8 9" key="1">
    <citation type="journal article" date="2020" name="ISME J.">
        <title>Comparative genomics reveals insights into cyanobacterial evolution and habitat adaptation.</title>
        <authorList>
            <person name="Chen M.Y."/>
            <person name="Teng W.K."/>
            <person name="Zhao L."/>
            <person name="Hu C.X."/>
            <person name="Zhou Y.K."/>
            <person name="Han B.P."/>
            <person name="Song L.R."/>
            <person name="Shu W.S."/>
        </authorList>
    </citation>
    <scope>NUCLEOTIDE SEQUENCE [LARGE SCALE GENOMIC DNA]</scope>
    <source>
        <strain evidence="8 9">FACHB-3921</strain>
    </source>
</reference>
<evidence type="ECO:0000256" key="6">
    <source>
        <dbReference type="SAM" id="Phobius"/>
    </source>
</evidence>
<protein>
    <recommendedName>
        <fullName evidence="2">histidine kinase</fullName>
        <ecNumber evidence="2">2.7.13.3</ecNumber>
    </recommendedName>
</protein>
<keyword evidence="9" id="KW-1185">Reference proteome</keyword>
<keyword evidence="3" id="KW-0597">Phosphoprotein</keyword>
<feature type="domain" description="Histidine kinase" evidence="7">
    <location>
        <begin position="139"/>
        <end position="367"/>
    </location>
</feature>
<evidence type="ECO:0000313" key="8">
    <source>
        <dbReference type="EMBL" id="MBD2252104.1"/>
    </source>
</evidence>
<evidence type="ECO:0000313" key="9">
    <source>
        <dbReference type="Proteomes" id="UP000621307"/>
    </source>
</evidence>